<dbReference type="OrthoDB" id="691424at2759"/>
<dbReference type="Proteomes" id="UP000327013">
    <property type="component" value="Chromosome 6"/>
</dbReference>
<feature type="compositionally biased region" description="Acidic residues" evidence="1">
    <location>
        <begin position="144"/>
        <end position="153"/>
    </location>
</feature>
<gene>
    <name evidence="2" type="ORF">FH972_014625</name>
</gene>
<feature type="region of interest" description="Disordered" evidence="1">
    <location>
        <begin position="128"/>
        <end position="154"/>
    </location>
</feature>
<accession>A0A5N6RA71</accession>
<feature type="region of interest" description="Disordered" evidence="1">
    <location>
        <begin position="1"/>
        <end position="31"/>
    </location>
</feature>
<evidence type="ECO:0000256" key="1">
    <source>
        <dbReference type="SAM" id="MobiDB-lite"/>
    </source>
</evidence>
<proteinExistence type="predicted"/>
<evidence type="ECO:0000313" key="2">
    <source>
        <dbReference type="EMBL" id="KAE8075945.1"/>
    </source>
</evidence>
<evidence type="ECO:0000313" key="3">
    <source>
        <dbReference type="Proteomes" id="UP000327013"/>
    </source>
</evidence>
<keyword evidence="3" id="KW-1185">Reference proteome</keyword>
<feature type="compositionally biased region" description="Pro residues" evidence="1">
    <location>
        <begin position="1"/>
        <end position="12"/>
    </location>
</feature>
<dbReference type="Pfam" id="PF04720">
    <property type="entry name" value="PDDEXK_6"/>
    <property type="match status" value="1"/>
</dbReference>
<dbReference type="PANTHER" id="PTHR31579:SF58">
    <property type="entry name" value="PLANT-SPECIFIC DOMAIN TIGR01615 FAMILY PROTEIN"/>
    <property type="match status" value="1"/>
</dbReference>
<sequence length="391" mass="44448">MAPSCPILPKPPNRSTLTRRHVSSRKPDILSPPLLCRAASRTSTSDLSVPRKETRKFPYKFGHRVLGEIHSNHVALSFAPASHSQGALALAMAGYPLTRRSSDEISEFSEGGASFADLVFGCLEEDQTDQNSSENSFSSNGYNDADEDEDEDHENPFNVEENRAFWEEQDRHLQGTLYRTSSIETKIRQATKEALREFSSRVDNQCVCPRPVAGSCRNCLQREICNRLINNGYNCVICKSKWRNTPDIPSGEHTFLEVLDKSNPKKGDVRVVIELNFRAEFEMARASKEYNRLISRLPEMFVGKTERLRSLIKILCWAAKKCMKEKKMHLGPWRKHKYMQAKWLSTCERMTPEKLPVGFSDRLQKPKASMLTFDLLENLAGLRFGTAVEVV</sequence>
<feature type="compositionally biased region" description="Polar residues" evidence="1">
    <location>
        <begin position="129"/>
        <end position="142"/>
    </location>
</feature>
<reference evidence="2 3" key="1">
    <citation type="submission" date="2019-06" db="EMBL/GenBank/DDBJ databases">
        <title>A chromosomal-level reference genome of Carpinus fangiana (Coryloideae, Betulaceae).</title>
        <authorList>
            <person name="Yang X."/>
            <person name="Wang Z."/>
            <person name="Zhang L."/>
            <person name="Hao G."/>
            <person name="Liu J."/>
            <person name="Yang Y."/>
        </authorList>
    </citation>
    <scope>NUCLEOTIDE SEQUENCE [LARGE SCALE GENOMIC DNA]</scope>
    <source>
        <strain evidence="2">Cfa_2016G</strain>
        <tissue evidence="2">Leaf</tissue>
    </source>
</reference>
<name>A0A5N6RA71_9ROSI</name>
<dbReference type="PANTHER" id="PTHR31579">
    <property type="entry name" value="OS03G0796600 PROTEIN"/>
    <property type="match status" value="1"/>
</dbReference>
<dbReference type="InterPro" id="IPR006502">
    <property type="entry name" value="PDDEXK-like"/>
</dbReference>
<dbReference type="NCBIfam" id="TIGR01615">
    <property type="entry name" value="A_thal_3542"/>
    <property type="match status" value="1"/>
</dbReference>
<organism evidence="2 3">
    <name type="scientific">Carpinus fangiana</name>
    <dbReference type="NCBI Taxonomy" id="176857"/>
    <lineage>
        <taxon>Eukaryota</taxon>
        <taxon>Viridiplantae</taxon>
        <taxon>Streptophyta</taxon>
        <taxon>Embryophyta</taxon>
        <taxon>Tracheophyta</taxon>
        <taxon>Spermatophyta</taxon>
        <taxon>Magnoliopsida</taxon>
        <taxon>eudicotyledons</taxon>
        <taxon>Gunneridae</taxon>
        <taxon>Pentapetalae</taxon>
        <taxon>rosids</taxon>
        <taxon>fabids</taxon>
        <taxon>Fagales</taxon>
        <taxon>Betulaceae</taxon>
        <taxon>Carpinus</taxon>
    </lineage>
</organism>
<protein>
    <submittedName>
        <fullName evidence="2">Uncharacterized protein</fullName>
    </submittedName>
</protein>
<dbReference type="AlphaFoldDB" id="A0A5N6RA71"/>
<dbReference type="EMBL" id="CM017326">
    <property type="protein sequence ID" value="KAE8075945.1"/>
    <property type="molecule type" value="Genomic_DNA"/>
</dbReference>